<evidence type="ECO:0000313" key="3">
    <source>
        <dbReference type="Proteomes" id="UP001178281"/>
    </source>
</evidence>
<dbReference type="RefSeq" id="WP_305111053.1">
    <property type="nucleotide sequence ID" value="NZ_JAUTIX010000003.1"/>
</dbReference>
<accession>A0AA90NGU5</accession>
<sequence>MIGLGDPERIVIDCAGDDWYICGPDGAVRTVAAPGDVEDFVAPAEATRRWAAWLSEAVSGGPPVRAWTILAPTVFGAPRRGIVAAGAAALGVDATVVSRAEALVRGGGLLYCRRALVLECRGPVAQAHVLDLVDGSWVPVAAASHPDPAAAARAVFDDRIDQALIDGPPDVEAAVREELAAQKLWRVVRVDPGDLLPALARPAAPEAEAESEPEFEAWPSADQPRRRGVRRAVVAAAGVTGVAAAAIACLPSTGGAGAPERPAQPPESFVQVAFDGTVVDLPRGWDITEPAPGRRLAQAGDGRRVTVVRTRLRASTDQAAVAAELKSELDRRGDHRISDLDPAGSVAGRDVIGYRERLAADRVVDWYVVVAGDAQLSVGCEAGRTAAPLAGACERAVGSVRPD</sequence>
<evidence type="ECO:0000256" key="1">
    <source>
        <dbReference type="SAM" id="MobiDB-lite"/>
    </source>
</evidence>
<comment type="caution">
    <text evidence="2">The sequence shown here is derived from an EMBL/GenBank/DDBJ whole genome shotgun (WGS) entry which is preliminary data.</text>
</comment>
<dbReference type="Proteomes" id="UP001178281">
    <property type="component" value="Unassembled WGS sequence"/>
</dbReference>
<dbReference type="EMBL" id="JAUTIX010000003">
    <property type="protein sequence ID" value="MDP0398051.1"/>
    <property type="molecule type" value="Genomic_DNA"/>
</dbReference>
<dbReference type="AlphaFoldDB" id="A0AA90NGU5"/>
<reference evidence="2" key="1">
    <citation type="submission" date="2023-08" db="EMBL/GenBank/DDBJ databases">
        <title>The draft genome of Tsukamurella strandjordii strain 050030.</title>
        <authorList>
            <person name="Zhao F."/>
            <person name="Feng Y."/>
            <person name="Zong Z."/>
        </authorList>
    </citation>
    <scope>NUCLEOTIDE SEQUENCE</scope>
    <source>
        <strain evidence="2">050030</strain>
    </source>
</reference>
<gene>
    <name evidence="2" type="ORF">Q7X28_08940</name>
</gene>
<feature type="region of interest" description="Disordered" evidence="1">
    <location>
        <begin position="202"/>
        <end position="223"/>
    </location>
</feature>
<protein>
    <submittedName>
        <fullName evidence="2">Type VII secretion-associated protein</fullName>
    </submittedName>
</protein>
<dbReference type="NCBIfam" id="TIGR03931">
    <property type="entry name" value="T7SS_Rv3446c"/>
    <property type="match status" value="1"/>
</dbReference>
<proteinExistence type="predicted"/>
<keyword evidence="3" id="KW-1185">Reference proteome</keyword>
<evidence type="ECO:0000313" key="2">
    <source>
        <dbReference type="EMBL" id="MDP0398051.1"/>
    </source>
</evidence>
<organism evidence="2 3">
    <name type="scientific">Tsukamurella strandjordii</name>
    <dbReference type="NCBI Taxonomy" id="147577"/>
    <lineage>
        <taxon>Bacteria</taxon>
        <taxon>Bacillati</taxon>
        <taxon>Actinomycetota</taxon>
        <taxon>Actinomycetes</taxon>
        <taxon>Mycobacteriales</taxon>
        <taxon>Tsukamurellaceae</taxon>
        <taxon>Tsukamurella</taxon>
    </lineage>
</organism>
<name>A0AA90NGU5_9ACTN</name>
<dbReference type="InterPro" id="IPR023840">
    <property type="entry name" value="T7SS_Rv3446c"/>
</dbReference>